<dbReference type="GeneID" id="96902006"/>
<dbReference type="KEGG" id="ncs:NCAS_0B03630"/>
<feature type="coiled-coil region" evidence="1">
    <location>
        <begin position="83"/>
        <end position="267"/>
    </location>
</feature>
<keyword evidence="5" id="KW-1185">Reference proteome</keyword>
<dbReference type="InParanoid" id="G0VBX0"/>
<dbReference type="GO" id="GO:0005739">
    <property type="term" value="C:mitochondrion"/>
    <property type="evidence" value="ECO:0007669"/>
    <property type="project" value="TreeGrafter"/>
</dbReference>
<reference evidence="4 5" key="1">
    <citation type="journal article" date="2011" name="Proc. Natl. Acad. Sci. U.S.A.">
        <title>Evolutionary erosion of yeast sex chromosomes by mating-type switching accidents.</title>
        <authorList>
            <person name="Gordon J.L."/>
            <person name="Armisen D."/>
            <person name="Proux-Wera E."/>
            <person name="Oheigeartaigh S.S."/>
            <person name="Byrne K.P."/>
            <person name="Wolfe K.H."/>
        </authorList>
    </citation>
    <scope>NUCLEOTIDE SEQUENCE [LARGE SCALE GENOMIC DNA]</scope>
    <source>
        <strain evidence="5">ATCC 76901 / BCRC 22586 / CBS 4309 / NBRC 1992 / NRRL Y-12630</strain>
    </source>
</reference>
<dbReference type="PANTHER" id="PTHR28190">
    <property type="entry name" value="NUCLEAR MIGRATION PROTEIN NUM1"/>
    <property type="match status" value="1"/>
</dbReference>
<dbReference type="GO" id="GO:0032065">
    <property type="term" value="P:maintenance of protein location in cell cortex"/>
    <property type="evidence" value="ECO:0007669"/>
    <property type="project" value="InterPro"/>
</dbReference>
<feature type="compositionally biased region" description="Acidic residues" evidence="2">
    <location>
        <begin position="1770"/>
        <end position="1781"/>
    </location>
</feature>
<dbReference type="HOGENOM" id="CLU_000674_0_0_1"/>
<dbReference type="RefSeq" id="XP_003674820.1">
    <property type="nucleotide sequence ID" value="XM_003674772.1"/>
</dbReference>
<gene>
    <name evidence="4" type="primary">NCAS0B03630</name>
    <name evidence="4" type="ordered locus">NCAS_0B03630</name>
</gene>
<feature type="compositionally biased region" description="Basic and acidic residues" evidence="2">
    <location>
        <begin position="1"/>
        <end position="24"/>
    </location>
</feature>
<dbReference type="InterPro" id="IPR001849">
    <property type="entry name" value="PH_domain"/>
</dbReference>
<evidence type="ECO:0000256" key="2">
    <source>
        <dbReference type="SAM" id="MobiDB-lite"/>
    </source>
</evidence>
<name>G0VBX0_NAUCA</name>
<evidence type="ECO:0000313" key="4">
    <source>
        <dbReference type="EMBL" id="CCC68447.1"/>
    </source>
</evidence>
<dbReference type="EMBL" id="HE576753">
    <property type="protein sequence ID" value="CCC68447.1"/>
    <property type="molecule type" value="Genomic_DNA"/>
</dbReference>
<dbReference type="Proteomes" id="UP000001640">
    <property type="component" value="Chromosome 2"/>
</dbReference>
<sequence length="2447" mass="277276">MDEQEPMARGEMESQLKDIERQINDIDNSSSDDEDDQQPPILARTSNDVAIHTNNNENMMNPFVADRNADFSIELSENLLKECRKLQAINQEKSKALEDKTKENEKINEKLNKALKEYRNSKDTNWELENKLMDISNQFKQVKNDLKIKDLELEKINKSLNDKMAEVEKINLEKDGLINKSNVERTSFQNEIKSLKRNISDLNDENDQLNDRIKKATVDSNIIIENKRKQTEIETLKQNLEDAKIKIKTQEENLNKLQQTKLSHEDDNKSIVSDRSSLLNAFEEVHKPDQKSITITDVKSFADENNYVLLPNKDYNELKNSVQPLTLQEMATKLEKSGEKVIPDSTYIEMTEKLQNPSEEYLSSKLESSFDKIPIFKDTYKQLTEPNLQHLKDSLKKFNQICVSEEDFSALNNKLEHPTLEYLKSKSKELNVVCVPTVHYDKITNPTLEQLSAKIKDLGNVVLSNDSFNQLQKQANEAHPDSIKNTEYNTQDKVSIIKWLADSIPDMKVISSAEYEALSDPTQESLEEKCNKKGLTCLPKDKADLLLMNYEAPTLEYLGKKASEQGYDIQPKSKVLNLVNNFESPSDEFLMKKAGENGKTIVPVKRFDELISIFEQPSIEFLNKKAATYNKRLVDIPEYQDLVNIRDEPSENFLISSANKLNMKLIQKEEYSKLRDIFENPSVEFLKMKANTLNYDIIEKDRLTELDGIYEKPSLSFLEEKATSIDQKLVPIEEYLSLKATSTSPNVEFITNKAKDLDCTVIPTEKYKTLLATTTNPKFEFLEEKVKSLGKEIVPLEEYNNLQENYNQPTMEFLAAKAKSMGQYILPVDEYNTLQTTSTSPPLEFLREKANSIDYQIISSAEYKQLQDSITHPSLQFLVEKASELGQQIISIDEFKKLEDLSTNPTLPFLEKKASLLGYHILKSDDYELLNKNSTNPSVEHLTDKASSIGQCVISREKLTTLTHSIDQPSREYLVDKATAIGEELVPSEELFKLKKISTEPTIDFLIEKASLKDCVLVESSKQKELLRRIENPTNNELESILAKENKTIISTQKLADLHESLNKPSEGYLREKAQTLDLILLSADDYTSLKEKNKDKNFLITSLSTMGLATVDINELSNLKEASVSNSNLDQLTKRLNDLGYVPVTQEQFEEFSTPLVDKVNKDEIELMCSKFSLYPLSVSEYESLKKKSQPIIYSDDQLISMLTAKGIECIPREELRAIKKNLEHPSVDYLKDNAIKVDMILIDRNAYENDMELLETPSLEYITEKAATLGYKTISIEEYEQNEKQFTTPSLEYLREHVNELNMVLLTEEEKEELDRKIESPSLPFLESKVSDLDMKIVSNQDYHELINKVDSLGAEDLKQLASKQNLIVVPKEEYNNLKNITENPSPQLIESALLKMNSKLILENDLKEIQEQAANPSPKFIAEKAKNLGLVVANHSDYEKLKTLAEDNSLDRASEIAKEHGYIVIKIDMLDETVTAGNKKSSNPFVSNSSIDPNDYLLLEKARYDILIDCKQLPTNKEDIMNMCSHFGYVAISSDEYSKLQQTIKIKEREEEDNSAKRTSDRTLNTLTTKLGAPADNFDIHEEAKKLNYQLVPLEEYNTLLSRISKEEDITLEKLKDYAKSFNMLLVRNDSNQFSPSESQNANSRRISLHSGDHSSMFSVDSLSTGQSVYYDATQSSQVIDSRVSLLTASTTNSSAFTDALDNNIPENETPLLETISRTSTVRADDDATGTISLPTIDDLRTYAKQLGYVLIPVAETSDPSPGVPELVDDGGNESEDELFDEKELERKAERFGKALVTLSDFEYFDNLKNGHISRDLLNKGASNLGLIIMEEATYENLEKQATIDEAKIRKISSNYGLVVLKKEELEHLREQLNDNELTVGNIKERASKLGFVPVTLSNYETLMASVAKKDSTGTDQSDLKEQESKSSYVAETQAATVLDSDMKKVHQGTSPSEDSVTTEGTINKEATSVSNTSGDNHLTGSEEAGRGVPQNKEDFIRLASEYGLISITKTRFDQIREELENPTFSKEQLIKEAMDFNMIIITKEEYEDLQKLKEENDFNDTSGYADETHDIDNEVAQLKKDARKYGLLSVPESAFIVTSYGNEPDENNVVVLPVSFYNSLLTKGQEQLSKVSDEELKKEANKRGFIMKLHWNNDSELKPPPIISASTGTRPASHFRTTSVESMDSPLGKSVASASGSIAFSDYDYQNSNKNSLHSRKTSLAGSHSSKGIQGASKSLRTASVDGGMSLATVASLSEPRIIPALTQTVIGEYLYKYYPRLGPLGSEARHERYFWIHPYTLTLYWSESNPIMENPSKTKTKGAAILGVESVIDNNPLPVGLYHKSIVVRAENRNIKFTCSTRQRHNIWYNSLRYLLQRSMEGIDLENIADDPSDMLYSGKIFPLPGEDQAHANRRLTISRRSRSYSSLRRKIPNRPSSIQNLRTQR</sequence>
<feature type="domain" description="PH" evidence="3">
    <location>
        <begin position="2268"/>
        <end position="2378"/>
    </location>
</feature>
<dbReference type="GO" id="GO:0005543">
    <property type="term" value="F:phospholipid binding"/>
    <property type="evidence" value="ECO:0007669"/>
    <property type="project" value="InterPro"/>
</dbReference>
<feature type="coiled-coil region" evidence="1">
    <location>
        <begin position="1838"/>
        <end position="1889"/>
    </location>
</feature>
<organism evidence="4 5">
    <name type="scientific">Naumovozyma castellii</name>
    <name type="common">Yeast</name>
    <name type="synonym">Saccharomyces castellii</name>
    <dbReference type="NCBI Taxonomy" id="27288"/>
    <lineage>
        <taxon>Eukaryota</taxon>
        <taxon>Fungi</taxon>
        <taxon>Dikarya</taxon>
        <taxon>Ascomycota</taxon>
        <taxon>Saccharomycotina</taxon>
        <taxon>Saccharomycetes</taxon>
        <taxon>Saccharomycetales</taxon>
        <taxon>Saccharomycetaceae</taxon>
        <taxon>Naumovozyma</taxon>
    </lineage>
</organism>
<dbReference type="InterPro" id="IPR053005">
    <property type="entry name" value="Nuclear_Pos-Cytoskel_Interact"/>
</dbReference>
<dbReference type="CDD" id="cd13365">
    <property type="entry name" value="PH_PLC_plant-like"/>
    <property type="match status" value="1"/>
</dbReference>
<evidence type="ECO:0000256" key="1">
    <source>
        <dbReference type="SAM" id="Coils"/>
    </source>
</evidence>
<evidence type="ECO:0000313" key="5">
    <source>
        <dbReference type="Proteomes" id="UP000001640"/>
    </source>
</evidence>
<accession>G0VBX0</accession>
<protein>
    <recommendedName>
        <fullName evidence="3">PH domain-containing protein</fullName>
    </recommendedName>
</protein>
<dbReference type="GO" id="GO:0015631">
    <property type="term" value="F:tubulin binding"/>
    <property type="evidence" value="ECO:0007669"/>
    <property type="project" value="TreeGrafter"/>
</dbReference>
<feature type="region of interest" description="Disordered" evidence="2">
    <location>
        <begin position="1761"/>
        <end position="1781"/>
    </location>
</feature>
<feature type="region of interest" description="Disordered" evidence="2">
    <location>
        <begin position="1913"/>
        <end position="1932"/>
    </location>
</feature>
<feature type="region of interest" description="Disordered" evidence="2">
    <location>
        <begin position="1634"/>
        <end position="1653"/>
    </location>
</feature>
<feature type="region of interest" description="Disordered" evidence="2">
    <location>
        <begin position="1943"/>
        <end position="1994"/>
    </location>
</feature>
<dbReference type="Pfam" id="PF12814">
    <property type="entry name" value="Mcp5_PH"/>
    <property type="match status" value="1"/>
</dbReference>
<dbReference type="OrthoDB" id="2149224at2759"/>
<feature type="compositionally biased region" description="Polar residues" evidence="2">
    <location>
        <begin position="2436"/>
        <end position="2447"/>
    </location>
</feature>
<feature type="compositionally biased region" description="Basic and acidic residues" evidence="2">
    <location>
        <begin position="1913"/>
        <end position="1928"/>
    </location>
</feature>
<dbReference type="OMA" id="VWYNSLR"/>
<feature type="region of interest" description="Disordered" evidence="2">
    <location>
        <begin position="2424"/>
        <end position="2447"/>
    </location>
</feature>
<reference key="2">
    <citation type="submission" date="2011-08" db="EMBL/GenBank/DDBJ databases">
        <title>Genome sequence of Naumovozyma castellii.</title>
        <authorList>
            <person name="Gordon J.L."/>
            <person name="Armisen D."/>
            <person name="Proux-Wera E."/>
            <person name="OhEigeartaigh S.S."/>
            <person name="Byrne K.P."/>
            <person name="Wolfe K.H."/>
        </authorList>
    </citation>
    <scope>NUCLEOTIDE SEQUENCE</scope>
    <source>
        <strain>Type strain:CBS 4309</strain>
    </source>
</reference>
<dbReference type="GO" id="GO:0000226">
    <property type="term" value="P:microtubule cytoskeleton organization"/>
    <property type="evidence" value="ECO:0007669"/>
    <property type="project" value="TreeGrafter"/>
</dbReference>
<keyword evidence="1" id="KW-0175">Coiled coil</keyword>
<feature type="region of interest" description="Disordered" evidence="2">
    <location>
        <begin position="2215"/>
        <end position="2239"/>
    </location>
</feature>
<dbReference type="SUPFAM" id="SSF50729">
    <property type="entry name" value="PH domain-like"/>
    <property type="match status" value="1"/>
</dbReference>
<feature type="compositionally biased region" description="Polar residues" evidence="2">
    <location>
        <begin position="2168"/>
        <end position="2186"/>
    </location>
</feature>
<dbReference type="GO" id="GO:0005938">
    <property type="term" value="C:cell cortex"/>
    <property type="evidence" value="ECO:0007669"/>
    <property type="project" value="InterPro"/>
</dbReference>
<dbReference type="STRING" id="1064592.G0VBX0"/>
<dbReference type="eggNOG" id="ENOG502QRR7">
    <property type="taxonomic scope" value="Eukaryota"/>
</dbReference>
<dbReference type="FunCoup" id="G0VBX0">
    <property type="interactions" value="240"/>
</dbReference>
<feature type="compositionally biased region" description="Polar residues" evidence="2">
    <location>
        <begin position="1634"/>
        <end position="1649"/>
    </location>
</feature>
<feature type="compositionally biased region" description="Basic residues" evidence="2">
    <location>
        <begin position="2424"/>
        <end position="2434"/>
    </location>
</feature>
<dbReference type="PANTHER" id="PTHR28190:SF1">
    <property type="entry name" value="NUCLEAR MIGRATION PROTEIN NUM1"/>
    <property type="match status" value="1"/>
</dbReference>
<evidence type="ECO:0000259" key="3">
    <source>
        <dbReference type="PROSITE" id="PS50003"/>
    </source>
</evidence>
<feature type="region of interest" description="Disordered" evidence="2">
    <location>
        <begin position="2161"/>
        <end position="2191"/>
    </location>
</feature>
<feature type="compositionally biased region" description="Polar residues" evidence="2">
    <location>
        <begin position="1951"/>
        <end position="1983"/>
    </location>
</feature>
<feature type="region of interest" description="Disordered" evidence="2">
    <location>
        <begin position="1"/>
        <end position="40"/>
    </location>
</feature>
<dbReference type="InterPro" id="IPR024774">
    <property type="entry name" value="PH_dom-Mcp5-type"/>
</dbReference>
<proteinExistence type="predicted"/>
<dbReference type="PROSITE" id="PS50003">
    <property type="entry name" value="PH_DOMAIN"/>
    <property type="match status" value="1"/>
</dbReference>